<dbReference type="AlphaFoldDB" id="A0A6A6DSW7"/>
<protein>
    <submittedName>
        <fullName evidence="2">Uncharacterized protein</fullName>
    </submittedName>
</protein>
<gene>
    <name evidence="2" type="ORF">K469DRAFT_713932</name>
</gene>
<organism evidence="2 3">
    <name type="scientific">Zopfia rhizophila CBS 207.26</name>
    <dbReference type="NCBI Taxonomy" id="1314779"/>
    <lineage>
        <taxon>Eukaryota</taxon>
        <taxon>Fungi</taxon>
        <taxon>Dikarya</taxon>
        <taxon>Ascomycota</taxon>
        <taxon>Pezizomycotina</taxon>
        <taxon>Dothideomycetes</taxon>
        <taxon>Dothideomycetes incertae sedis</taxon>
        <taxon>Zopfiaceae</taxon>
        <taxon>Zopfia</taxon>
    </lineage>
</organism>
<name>A0A6A6DSW7_9PEZI</name>
<keyword evidence="3" id="KW-1185">Reference proteome</keyword>
<evidence type="ECO:0000256" key="1">
    <source>
        <dbReference type="SAM" id="Phobius"/>
    </source>
</evidence>
<evidence type="ECO:0000313" key="3">
    <source>
        <dbReference type="Proteomes" id="UP000800200"/>
    </source>
</evidence>
<keyword evidence="1" id="KW-0812">Transmembrane</keyword>
<feature type="transmembrane region" description="Helical" evidence="1">
    <location>
        <begin position="16"/>
        <end position="36"/>
    </location>
</feature>
<dbReference type="EMBL" id="ML994654">
    <property type="protein sequence ID" value="KAF2181060.1"/>
    <property type="molecule type" value="Genomic_DNA"/>
</dbReference>
<dbReference type="Proteomes" id="UP000800200">
    <property type="component" value="Unassembled WGS sequence"/>
</dbReference>
<accession>A0A6A6DSW7</accession>
<evidence type="ECO:0000313" key="2">
    <source>
        <dbReference type="EMBL" id="KAF2181060.1"/>
    </source>
</evidence>
<sequence>MASASFRTSASPGSTSIALTIASIARFSMCVAPIILKHIALLYPSLATCAFVGF</sequence>
<reference evidence="2" key="1">
    <citation type="journal article" date="2020" name="Stud. Mycol.">
        <title>101 Dothideomycetes genomes: a test case for predicting lifestyles and emergence of pathogens.</title>
        <authorList>
            <person name="Haridas S."/>
            <person name="Albert R."/>
            <person name="Binder M."/>
            <person name="Bloem J."/>
            <person name="Labutti K."/>
            <person name="Salamov A."/>
            <person name="Andreopoulos B."/>
            <person name="Baker S."/>
            <person name="Barry K."/>
            <person name="Bills G."/>
            <person name="Bluhm B."/>
            <person name="Cannon C."/>
            <person name="Castanera R."/>
            <person name="Culley D."/>
            <person name="Daum C."/>
            <person name="Ezra D."/>
            <person name="Gonzalez J."/>
            <person name="Henrissat B."/>
            <person name="Kuo A."/>
            <person name="Liang C."/>
            <person name="Lipzen A."/>
            <person name="Lutzoni F."/>
            <person name="Magnuson J."/>
            <person name="Mondo S."/>
            <person name="Nolan M."/>
            <person name="Ohm R."/>
            <person name="Pangilinan J."/>
            <person name="Park H.-J."/>
            <person name="Ramirez L."/>
            <person name="Alfaro M."/>
            <person name="Sun H."/>
            <person name="Tritt A."/>
            <person name="Yoshinaga Y."/>
            <person name="Zwiers L.-H."/>
            <person name="Turgeon B."/>
            <person name="Goodwin S."/>
            <person name="Spatafora J."/>
            <person name="Crous P."/>
            <person name="Grigoriev I."/>
        </authorList>
    </citation>
    <scope>NUCLEOTIDE SEQUENCE</scope>
    <source>
        <strain evidence="2">CBS 207.26</strain>
    </source>
</reference>
<keyword evidence="1" id="KW-0472">Membrane</keyword>
<keyword evidence="1" id="KW-1133">Transmembrane helix</keyword>
<proteinExistence type="predicted"/>